<protein>
    <submittedName>
        <fullName evidence="1">3921_t:CDS:1</fullName>
    </submittedName>
</protein>
<organism evidence="1 2">
    <name type="scientific">Racocetra persica</name>
    <dbReference type="NCBI Taxonomy" id="160502"/>
    <lineage>
        <taxon>Eukaryota</taxon>
        <taxon>Fungi</taxon>
        <taxon>Fungi incertae sedis</taxon>
        <taxon>Mucoromycota</taxon>
        <taxon>Glomeromycotina</taxon>
        <taxon>Glomeromycetes</taxon>
        <taxon>Diversisporales</taxon>
        <taxon>Gigasporaceae</taxon>
        <taxon>Racocetra</taxon>
    </lineage>
</organism>
<name>A0ACA9R4V4_9GLOM</name>
<reference evidence="1" key="1">
    <citation type="submission" date="2021-06" db="EMBL/GenBank/DDBJ databases">
        <authorList>
            <person name="Kallberg Y."/>
            <person name="Tangrot J."/>
            <person name="Rosling A."/>
        </authorList>
    </citation>
    <scope>NUCLEOTIDE SEQUENCE</scope>
    <source>
        <strain evidence="1">MA461A</strain>
    </source>
</reference>
<keyword evidence="2" id="KW-1185">Reference proteome</keyword>
<accession>A0ACA9R4V4</accession>
<evidence type="ECO:0000313" key="1">
    <source>
        <dbReference type="EMBL" id="CAG8776368.1"/>
    </source>
</evidence>
<proteinExistence type="predicted"/>
<evidence type="ECO:0000313" key="2">
    <source>
        <dbReference type="Proteomes" id="UP000789920"/>
    </source>
</evidence>
<comment type="caution">
    <text evidence="1">The sequence shown here is derived from an EMBL/GenBank/DDBJ whole genome shotgun (WGS) entry which is preliminary data.</text>
</comment>
<dbReference type="Proteomes" id="UP000789920">
    <property type="component" value="Unassembled WGS sequence"/>
</dbReference>
<feature type="non-terminal residue" evidence="1">
    <location>
        <position position="138"/>
    </location>
</feature>
<dbReference type="EMBL" id="CAJVQC010042912">
    <property type="protein sequence ID" value="CAG8776368.1"/>
    <property type="molecule type" value="Genomic_DNA"/>
</dbReference>
<sequence>MKALYLGISSHCDKHFEQGITRELIIELVELLDGRYFPPSGKQEKQKNYFKGYPEKAGKSVNEKTKYQFSQVITRYLVKNNLSEAEMAHRLGLDKSATAKLLRGYMENFSLDSLITYVDKLHLPLQIKITEEGKLIDK</sequence>
<gene>
    <name evidence="1" type="ORF">RPERSI_LOCUS17004</name>
</gene>